<keyword evidence="5" id="KW-1185">Reference proteome</keyword>
<gene>
    <name evidence="4" type="ORF">H9L01_01575</name>
</gene>
<organism evidence="4 5">
    <name type="scientific">Erysipelothrix inopinata</name>
    <dbReference type="NCBI Taxonomy" id="225084"/>
    <lineage>
        <taxon>Bacteria</taxon>
        <taxon>Bacillati</taxon>
        <taxon>Bacillota</taxon>
        <taxon>Erysipelotrichia</taxon>
        <taxon>Erysipelotrichales</taxon>
        <taxon>Erysipelotrichaceae</taxon>
        <taxon>Erysipelothrix</taxon>
    </lineage>
</organism>
<name>A0A7G9RZQ7_9FIRM</name>
<keyword evidence="2" id="KW-1133">Transmembrane helix</keyword>
<dbReference type="PANTHER" id="PTHR46558:SF15">
    <property type="entry name" value="HELIX-TURN-HELIX DOMAIN PROTEIN"/>
    <property type="match status" value="1"/>
</dbReference>
<keyword evidence="1" id="KW-0238">DNA-binding</keyword>
<dbReference type="CDD" id="cd00093">
    <property type="entry name" value="HTH_XRE"/>
    <property type="match status" value="1"/>
</dbReference>
<dbReference type="PROSITE" id="PS50943">
    <property type="entry name" value="HTH_CROC1"/>
    <property type="match status" value="1"/>
</dbReference>
<feature type="domain" description="HTH cro/C1-type" evidence="3">
    <location>
        <begin position="7"/>
        <end position="61"/>
    </location>
</feature>
<dbReference type="GO" id="GO:0003677">
    <property type="term" value="F:DNA binding"/>
    <property type="evidence" value="ECO:0007669"/>
    <property type="project" value="UniProtKB-KW"/>
</dbReference>
<dbReference type="SMART" id="SM00530">
    <property type="entry name" value="HTH_XRE"/>
    <property type="match status" value="1"/>
</dbReference>
<evidence type="ECO:0000256" key="2">
    <source>
        <dbReference type="SAM" id="Phobius"/>
    </source>
</evidence>
<feature type="transmembrane region" description="Helical" evidence="2">
    <location>
        <begin position="115"/>
        <end position="136"/>
    </location>
</feature>
<dbReference type="InterPro" id="IPR001387">
    <property type="entry name" value="Cro/C1-type_HTH"/>
</dbReference>
<protein>
    <submittedName>
        <fullName evidence="4">Helix-turn-helix domain-containing protein</fullName>
    </submittedName>
</protein>
<proteinExistence type="predicted"/>
<feature type="transmembrane region" description="Helical" evidence="2">
    <location>
        <begin position="162"/>
        <end position="182"/>
    </location>
</feature>
<feature type="transmembrane region" description="Helical" evidence="2">
    <location>
        <begin position="85"/>
        <end position="103"/>
    </location>
</feature>
<dbReference type="Pfam" id="PF01381">
    <property type="entry name" value="HTH_3"/>
    <property type="match status" value="1"/>
</dbReference>
<dbReference type="EMBL" id="CP060715">
    <property type="protein sequence ID" value="QNN61082.1"/>
    <property type="molecule type" value="Genomic_DNA"/>
</dbReference>
<evidence type="ECO:0000259" key="3">
    <source>
        <dbReference type="PROSITE" id="PS50943"/>
    </source>
</evidence>
<keyword evidence="2" id="KW-0812">Transmembrane</keyword>
<dbReference type="InterPro" id="IPR010982">
    <property type="entry name" value="Lambda_DNA-bd_dom_sf"/>
</dbReference>
<evidence type="ECO:0000313" key="4">
    <source>
        <dbReference type="EMBL" id="QNN61082.1"/>
    </source>
</evidence>
<keyword evidence="2" id="KW-0472">Membrane</keyword>
<dbReference type="Proteomes" id="UP000515928">
    <property type="component" value="Chromosome"/>
</dbReference>
<dbReference type="KEGG" id="eio:H9L01_01575"/>
<dbReference type="Gene3D" id="1.10.260.40">
    <property type="entry name" value="lambda repressor-like DNA-binding domains"/>
    <property type="match status" value="1"/>
</dbReference>
<dbReference type="RefSeq" id="WP_187534200.1">
    <property type="nucleotide sequence ID" value="NZ_CBCSHU010000001.1"/>
</dbReference>
<accession>A0A7G9RZQ7</accession>
<evidence type="ECO:0000313" key="5">
    <source>
        <dbReference type="Proteomes" id="UP000515928"/>
    </source>
</evidence>
<dbReference type="SUPFAM" id="SSF47413">
    <property type="entry name" value="lambda repressor-like DNA-binding domains"/>
    <property type="match status" value="1"/>
</dbReference>
<sequence length="183" mass="20157">MDFGTRLKEARTNIGLRQEDVSEAIGVSRQTVSNWENNRSLPDLRSIVEISDVYQISLDDLLKGDQKVMEKLIKDSDVKAMGNRVNLLTILVLTVSTLSMLFIDNGSLSGSKMTVIFVLSLLLRIGLVALLFYAIIKYIKMSNIQQIQSGSVDQPNYNVKKVIIILIGISVIGFVAGLVAGLL</sequence>
<reference evidence="4 5" key="1">
    <citation type="submission" date="2020-08" db="EMBL/GenBank/DDBJ databases">
        <title>Genome sequence of Erysipelothrix inopinata DSM 15511T.</title>
        <authorList>
            <person name="Hyun D.-W."/>
            <person name="Bae J.-W."/>
        </authorList>
    </citation>
    <scope>NUCLEOTIDE SEQUENCE [LARGE SCALE GENOMIC DNA]</scope>
    <source>
        <strain evidence="4 5">DSM 15511</strain>
    </source>
</reference>
<dbReference type="AlphaFoldDB" id="A0A7G9RZQ7"/>
<dbReference type="PANTHER" id="PTHR46558">
    <property type="entry name" value="TRACRIPTIONAL REGULATORY PROTEIN-RELATED-RELATED"/>
    <property type="match status" value="1"/>
</dbReference>
<evidence type="ECO:0000256" key="1">
    <source>
        <dbReference type="ARBA" id="ARBA00023125"/>
    </source>
</evidence>